<dbReference type="Gene3D" id="1.10.101.10">
    <property type="entry name" value="PGBD-like superfamily/PGBD"/>
    <property type="match status" value="1"/>
</dbReference>
<evidence type="ECO:0000313" key="10">
    <source>
        <dbReference type="EMBL" id="MCX5571255.1"/>
    </source>
</evidence>
<feature type="signal peptide" evidence="8">
    <location>
        <begin position="1"/>
        <end position="24"/>
    </location>
</feature>
<evidence type="ECO:0000259" key="9">
    <source>
        <dbReference type="PROSITE" id="PS52029"/>
    </source>
</evidence>
<evidence type="ECO:0000256" key="3">
    <source>
        <dbReference type="ARBA" id="ARBA00022679"/>
    </source>
</evidence>
<dbReference type="SUPFAM" id="SSF47090">
    <property type="entry name" value="PGBD-like"/>
    <property type="match status" value="1"/>
</dbReference>
<keyword evidence="11" id="KW-1185">Reference proteome</keyword>
<feature type="active site" description="Proton donor/acceptor" evidence="7">
    <location>
        <position position="455"/>
    </location>
</feature>
<evidence type="ECO:0000256" key="8">
    <source>
        <dbReference type="SAM" id="SignalP"/>
    </source>
</evidence>
<name>A0A9X3EDX1_9HYPH</name>
<dbReference type="PANTHER" id="PTHR41533">
    <property type="entry name" value="L,D-TRANSPEPTIDASE HI_1667-RELATED"/>
    <property type="match status" value="1"/>
</dbReference>
<evidence type="ECO:0000256" key="4">
    <source>
        <dbReference type="ARBA" id="ARBA00022960"/>
    </source>
</evidence>
<protein>
    <submittedName>
        <fullName evidence="10">L,D-transpeptidase family protein</fullName>
    </submittedName>
</protein>
<evidence type="ECO:0000256" key="5">
    <source>
        <dbReference type="ARBA" id="ARBA00022984"/>
    </source>
</evidence>
<reference evidence="10" key="1">
    <citation type="submission" date="2022-11" db="EMBL/GenBank/DDBJ databases">
        <title>Biodiversity and phylogenetic relationships of bacteria.</title>
        <authorList>
            <person name="Machado R.A.R."/>
            <person name="Bhat A."/>
            <person name="Loulou A."/>
            <person name="Kallel S."/>
        </authorList>
    </citation>
    <scope>NUCLEOTIDE SEQUENCE</scope>
    <source>
        <strain evidence="10">K-TC2</strain>
    </source>
</reference>
<proteinExistence type="inferred from homology"/>
<comment type="similarity">
    <text evidence="2">Belongs to the YkuD family.</text>
</comment>
<evidence type="ECO:0000256" key="2">
    <source>
        <dbReference type="ARBA" id="ARBA00005992"/>
    </source>
</evidence>
<evidence type="ECO:0000256" key="6">
    <source>
        <dbReference type="ARBA" id="ARBA00023316"/>
    </source>
</evidence>
<keyword evidence="8" id="KW-0732">Signal</keyword>
<dbReference type="InterPro" id="IPR005490">
    <property type="entry name" value="LD_TPept_cat_dom"/>
</dbReference>
<dbReference type="InterPro" id="IPR038063">
    <property type="entry name" value="Transpep_catalytic_dom"/>
</dbReference>
<gene>
    <name evidence="10" type="ORF">OSH07_18785</name>
</gene>
<dbReference type="InterPro" id="IPR002477">
    <property type="entry name" value="Peptidoglycan-bd-like"/>
</dbReference>
<comment type="pathway">
    <text evidence="1 7">Cell wall biogenesis; peptidoglycan biosynthesis.</text>
</comment>
<organism evidence="10 11">
    <name type="scientific">Kaistia nematophila</name>
    <dbReference type="NCBI Taxonomy" id="2994654"/>
    <lineage>
        <taxon>Bacteria</taxon>
        <taxon>Pseudomonadati</taxon>
        <taxon>Pseudomonadota</taxon>
        <taxon>Alphaproteobacteria</taxon>
        <taxon>Hyphomicrobiales</taxon>
        <taxon>Kaistiaceae</taxon>
        <taxon>Kaistia</taxon>
    </lineage>
</organism>
<dbReference type="PROSITE" id="PS52029">
    <property type="entry name" value="LD_TPASE"/>
    <property type="match status" value="1"/>
</dbReference>
<feature type="active site" description="Nucleophile" evidence="7">
    <location>
        <position position="474"/>
    </location>
</feature>
<feature type="domain" description="L,D-TPase catalytic" evidence="9">
    <location>
        <begin position="322"/>
        <end position="502"/>
    </location>
</feature>
<feature type="chain" id="PRO_5040808687" evidence="8">
    <location>
        <begin position="25"/>
        <end position="552"/>
    </location>
</feature>
<dbReference type="InterPro" id="IPR036365">
    <property type="entry name" value="PGBD-like_sf"/>
</dbReference>
<dbReference type="AlphaFoldDB" id="A0A9X3EDX1"/>
<dbReference type="SUPFAM" id="SSF141523">
    <property type="entry name" value="L,D-transpeptidase catalytic domain-like"/>
    <property type="match status" value="1"/>
</dbReference>
<dbReference type="Pfam" id="PF01471">
    <property type="entry name" value="PG_binding_1"/>
    <property type="match status" value="1"/>
</dbReference>
<keyword evidence="5 7" id="KW-0573">Peptidoglycan synthesis</keyword>
<dbReference type="InterPro" id="IPR045380">
    <property type="entry name" value="LD_TPept_scaffold_dom"/>
</dbReference>
<sequence>MLLKAKALLTGVALIGLSVGSAHAYLPEGKTFRERAGSAASLALADVASDPAARALKALLSEPQAKASFNDKRDRAAMVEFYAERDYQPVWMVNGVYTAQARKIMARIAAAAEDGLDPAAYKLPPAAIGATTPAGPDIAASVDLLFSKAVLTYARQAYAGRLDPSSIGQLITLKPLLPDPIEVLTTVSTATDGAAAIASYNPQHEGYLRLKKALAKARGAESPTAHAPVPEGKSMKVGLADPRVPLLRARFDLPAPSEAPEVYDETLAQAVKSFQADKGLTADGIAGNATVAFINGAGKSNTAEIIANMERWRWMPRDLGQFHIIANIPEYSVRVVEDGKVIHTTRAVVGKVTNQTPIFSDAMESIVVNPSWNVPASITMKEMLPAVRRDPSYMTRKGYQVLANVDGKYRPVDPQMVDWSNVNARQIMIRQPPGDDNALGNVKFLFPNEHSVYLHDTPSKSFFKRDVRALSHGCVRVQDPLEFADVLLAHQGGWSPQRLRKMVGGKEKWINLPNRIPIHLTYFTAFVDDDGVVQTRPDIYGYNARVEKALGL</sequence>
<dbReference type="InterPro" id="IPR052905">
    <property type="entry name" value="LD-transpeptidase_YkuD-like"/>
</dbReference>
<keyword evidence="4 7" id="KW-0133">Cell shape</keyword>
<dbReference type="GO" id="GO:0008360">
    <property type="term" value="P:regulation of cell shape"/>
    <property type="evidence" value="ECO:0007669"/>
    <property type="project" value="UniProtKB-UniRule"/>
</dbReference>
<dbReference type="CDD" id="cd16913">
    <property type="entry name" value="YkuD_like"/>
    <property type="match status" value="1"/>
</dbReference>
<dbReference type="GO" id="GO:0016740">
    <property type="term" value="F:transferase activity"/>
    <property type="evidence" value="ECO:0007669"/>
    <property type="project" value="UniProtKB-KW"/>
</dbReference>
<dbReference type="Pfam" id="PF03734">
    <property type="entry name" value="YkuD"/>
    <property type="match status" value="1"/>
</dbReference>
<evidence type="ECO:0000256" key="7">
    <source>
        <dbReference type="PROSITE-ProRule" id="PRU01373"/>
    </source>
</evidence>
<dbReference type="Proteomes" id="UP001144805">
    <property type="component" value="Unassembled WGS sequence"/>
</dbReference>
<accession>A0A9X3EDX1</accession>
<evidence type="ECO:0000256" key="1">
    <source>
        <dbReference type="ARBA" id="ARBA00004752"/>
    </source>
</evidence>
<dbReference type="Gene3D" id="2.40.440.10">
    <property type="entry name" value="L,D-transpeptidase catalytic domain-like"/>
    <property type="match status" value="1"/>
</dbReference>
<dbReference type="PANTHER" id="PTHR41533:SF2">
    <property type="entry name" value="BLR7131 PROTEIN"/>
    <property type="match status" value="1"/>
</dbReference>
<evidence type="ECO:0000313" key="11">
    <source>
        <dbReference type="Proteomes" id="UP001144805"/>
    </source>
</evidence>
<dbReference type="GO" id="GO:0004180">
    <property type="term" value="F:carboxypeptidase activity"/>
    <property type="evidence" value="ECO:0007669"/>
    <property type="project" value="UniProtKB-ARBA"/>
</dbReference>
<dbReference type="InterPro" id="IPR036366">
    <property type="entry name" value="PGBDSf"/>
</dbReference>
<dbReference type="GO" id="GO:0071555">
    <property type="term" value="P:cell wall organization"/>
    <property type="evidence" value="ECO:0007669"/>
    <property type="project" value="UniProtKB-UniRule"/>
</dbReference>
<dbReference type="GO" id="GO:0009252">
    <property type="term" value="P:peptidoglycan biosynthetic process"/>
    <property type="evidence" value="ECO:0007669"/>
    <property type="project" value="UniProtKB-KW"/>
</dbReference>
<keyword evidence="6 7" id="KW-0961">Cell wall biogenesis/degradation</keyword>
<comment type="caution">
    <text evidence="10">The sequence shown here is derived from an EMBL/GenBank/DDBJ whole genome shotgun (WGS) entry which is preliminary data.</text>
</comment>
<keyword evidence="3" id="KW-0808">Transferase</keyword>
<dbReference type="Pfam" id="PF20142">
    <property type="entry name" value="Scaffold"/>
    <property type="match status" value="1"/>
</dbReference>
<dbReference type="EMBL" id="JAPKNK010000009">
    <property type="protein sequence ID" value="MCX5571255.1"/>
    <property type="molecule type" value="Genomic_DNA"/>
</dbReference>